<feature type="compositionally biased region" description="Pro residues" evidence="2">
    <location>
        <begin position="351"/>
        <end position="363"/>
    </location>
</feature>
<dbReference type="Pfam" id="PF03856">
    <property type="entry name" value="SUN"/>
    <property type="match status" value="1"/>
</dbReference>
<gene>
    <name evidence="3" type="ORF">MYCTH_37110</name>
</gene>
<dbReference type="eggNOG" id="ENOG502QWHV">
    <property type="taxonomic scope" value="Eukaryota"/>
</dbReference>
<dbReference type="STRING" id="573729.G2Q2K3"/>
<dbReference type="Proteomes" id="UP000007322">
    <property type="component" value="Chromosome 1"/>
</dbReference>
<dbReference type="OMA" id="FGVKIEC"/>
<feature type="region of interest" description="Disordered" evidence="2">
    <location>
        <begin position="322"/>
        <end position="466"/>
    </location>
</feature>
<name>G2Q2K3_THET4</name>
<dbReference type="OrthoDB" id="5554151at2759"/>
<dbReference type="RefSeq" id="XP_003660373.1">
    <property type="nucleotide sequence ID" value="XM_003660325.1"/>
</dbReference>
<feature type="compositionally biased region" description="Low complexity" evidence="2">
    <location>
        <begin position="383"/>
        <end position="411"/>
    </location>
</feature>
<sequence length="485" mass="49626">MRISTFQAAIGSASVLFTAQSASASIGHRHAHVEYARRHAHGHNHDARQAEEAANATEIVARKATCTLPDHPDLVYVPGQDNNGFALSPDQSCNDGDYCPIACVSGKVMAQWKPGTTYTYPESIYGGLYCNGGKAEKPFEDRPYCVDGTGAVKAVNKAGSIVSFCQTVLPGNEAMIIPTDVTDTATIAVPGPDYWDGTAAHYYINPPGIPSSVGCVWGVITKALGNWTPYVAGANTMANGETFVKIAWNPEYLKTPLAKSIPTYGLKIECPDGGCNGLPCVIDPSKGGINSVDSPVSTSGVGDANFCVVTVPKGKTANIVVFNTDGSSGGGGGDDNDSDDDDKDDGGDKPSPSPSPSPTPEPKPSSSSKAPEPPKITSDSDVPTTTAAPSSSRAASTSTPSDSSSSSSTSSEAFYGAMFHEQDVRGSTLSNETAPATAPEPVKASASEAAKEPVSTTSKNEGAAAEGGSAIAGLVVALVAAAALL</sequence>
<keyword evidence="4" id="KW-1185">Reference proteome</keyword>
<feature type="compositionally biased region" description="Acidic residues" evidence="2">
    <location>
        <begin position="334"/>
        <end position="345"/>
    </location>
</feature>
<dbReference type="KEGG" id="mtm:MYCTH_37110"/>
<dbReference type="InterPro" id="IPR005556">
    <property type="entry name" value="SUN"/>
</dbReference>
<dbReference type="HOGENOM" id="CLU_026108_2_0_1"/>
<dbReference type="AlphaFoldDB" id="G2Q2K3"/>
<evidence type="ECO:0000313" key="4">
    <source>
        <dbReference type="Proteomes" id="UP000007322"/>
    </source>
</evidence>
<organism evidence="3 4">
    <name type="scientific">Thermothelomyces thermophilus (strain ATCC 42464 / BCRC 31852 / DSM 1799)</name>
    <name type="common">Sporotrichum thermophile</name>
    <dbReference type="NCBI Taxonomy" id="573729"/>
    <lineage>
        <taxon>Eukaryota</taxon>
        <taxon>Fungi</taxon>
        <taxon>Dikarya</taxon>
        <taxon>Ascomycota</taxon>
        <taxon>Pezizomycotina</taxon>
        <taxon>Sordariomycetes</taxon>
        <taxon>Sordariomycetidae</taxon>
        <taxon>Sordariales</taxon>
        <taxon>Chaetomiaceae</taxon>
        <taxon>Thermothelomyces</taxon>
    </lineage>
</organism>
<dbReference type="EMBL" id="CP003002">
    <property type="protein sequence ID" value="AEO55128.1"/>
    <property type="molecule type" value="Genomic_DNA"/>
</dbReference>
<dbReference type="InterPro" id="IPR053088">
    <property type="entry name" value="Beta-glucosidase/SUN-like"/>
</dbReference>
<evidence type="ECO:0000256" key="2">
    <source>
        <dbReference type="SAM" id="MobiDB-lite"/>
    </source>
</evidence>
<reference evidence="3 4" key="1">
    <citation type="journal article" date="2011" name="Nat. Biotechnol.">
        <title>Comparative genomic analysis of the thermophilic biomass-degrading fungi Myceliophthora thermophila and Thielavia terrestris.</title>
        <authorList>
            <person name="Berka R.M."/>
            <person name="Grigoriev I.V."/>
            <person name="Otillar R."/>
            <person name="Salamov A."/>
            <person name="Grimwood J."/>
            <person name="Reid I."/>
            <person name="Ishmael N."/>
            <person name="John T."/>
            <person name="Darmond C."/>
            <person name="Moisan M.-C."/>
            <person name="Henrissat B."/>
            <person name="Coutinho P.M."/>
            <person name="Lombard V."/>
            <person name="Natvig D.O."/>
            <person name="Lindquist E."/>
            <person name="Schmutz J."/>
            <person name="Lucas S."/>
            <person name="Harris P."/>
            <person name="Powlowski J."/>
            <person name="Bellemare A."/>
            <person name="Taylor D."/>
            <person name="Butler G."/>
            <person name="de Vries R.P."/>
            <person name="Allijn I.E."/>
            <person name="van den Brink J."/>
            <person name="Ushinsky S."/>
            <person name="Storms R."/>
            <person name="Powell A.J."/>
            <person name="Paulsen I.T."/>
            <person name="Elbourne L.D.H."/>
            <person name="Baker S.E."/>
            <person name="Magnuson J."/>
            <person name="LaBoissiere S."/>
            <person name="Clutterbuck A.J."/>
            <person name="Martinez D."/>
            <person name="Wogulis M."/>
            <person name="de Leon A.L."/>
            <person name="Rey M.W."/>
            <person name="Tsang A."/>
        </authorList>
    </citation>
    <scope>NUCLEOTIDE SEQUENCE [LARGE SCALE GENOMIC DNA]</scope>
    <source>
        <strain evidence="4">ATCC 42464 / BCRC 31852 / DSM 1799</strain>
    </source>
</reference>
<proteinExistence type="inferred from homology"/>
<dbReference type="InParanoid" id="G2Q2K3"/>
<dbReference type="GeneID" id="11505888"/>
<dbReference type="PANTHER" id="PTHR31654">
    <property type="entry name" value="SECRETED BETA-GLUCOSIDASE ADG3-RELATED"/>
    <property type="match status" value="1"/>
</dbReference>
<comment type="similarity">
    <text evidence="1">Belongs to the SUN family.</text>
</comment>
<feature type="compositionally biased region" description="Polar residues" evidence="2">
    <location>
        <begin position="425"/>
        <end position="434"/>
    </location>
</feature>
<dbReference type="VEuPathDB" id="FungiDB:MYCTH_37110"/>
<accession>G2Q2K3</accession>
<dbReference type="PANTHER" id="PTHR31654:SF0">
    <property type="entry name" value="SECRETED BETA-GLUCOSIDASE ADG3-RELATED"/>
    <property type="match status" value="1"/>
</dbReference>
<evidence type="ECO:0000256" key="1">
    <source>
        <dbReference type="ARBA" id="ARBA00010579"/>
    </source>
</evidence>
<protein>
    <submittedName>
        <fullName evidence="3">SUN family-like protein</fullName>
    </submittedName>
</protein>
<dbReference type="FunCoup" id="G2Q2K3">
    <property type="interactions" value="3"/>
</dbReference>
<evidence type="ECO:0000313" key="3">
    <source>
        <dbReference type="EMBL" id="AEO55128.1"/>
    </source>
</evidence>